<accession>A0A376B2Y1</accession>
<proteinExistence type="inferred from homology"/>
<comment type="function">
    <text evidence="4">Required for box C/D snoRNAs accumulation involved in snoRNA processing, snoRNA transport to the nucleolus and ribosome biogenesis.</text>
</comment>
<dbReference type="PANTHER" id="PTHR13483">
    <property type="entry name" value="BOX C_D SNORNA PROTEIN 1-RELATED"/>
    <property type="match status" value="1"/>
</dbReference>
<dbReference type="Pfam" id="PF25790">
    <property type="entry name" value="BCD1"/>
    <property type="match status" value="1"/>
</dbReference>
<evidence type="ECO:0000259" key="8">
    <source>
        <dbReference type="PROSITE" id="PS51083"/>
    </source>
</evidence>
<dbReference type="GO" id="GO:0005634">
    <property type="term" value="C:nucleus"/>
    <property type="evidence" value="ECO:0007669"/>
    <property type="project" value="TreeGrafter"/>
</dbReference>
<dbReference type="GO" id="GO:0048254">
    <property type="term" value="P:snoRNA localization"/>
    <property type="evidence" value="ECO:0007669"/>
    <property type="project" value="TreeGrafter"/>
</dbReference>
<keyword evidence="10" id="KW-1185">Reference proteome</keyword>
<dbReference type="VEuPathDB" id="FungiDB:SCODWIG_00720"/>
<gene>
    <name evidence="9" type="ORF">SCODWIG_00720</name>
</gene>
<keyword evidence="2 6" id="KW-0863">Zinc-finger</keyword>
<dbReference type="Gene3D" id="3.30.60.190">
    <property type="match status" value="1"/>
</dbReference>
<dbReference type="CDD" id="cd23023">
    <property type="entry name" value="zf-HIT_BCD1"/>
    <property type="match status" value="1"/>
</dbReference>
<protein>
    <recommendedName>
        <fullName evidence="8">HIT-type domain-containing protein</fullName>
    </recommendedName>
</protein>
<feature type="compositionally biased region" description="Basic and acidic residues" evidence="7">
    <location>
        <begin position="87"/>
        <end position="97"/>
    </location>
</feature>
<feature type="compositionally biased region" description="Acidic residues" evidence="7">
    <location>
        <begin position="412"/>
        <end position="424"/>
    </location>
</feature>
<dbReference type="Pfam" id="PF04438">
    <property type="entry name" value="zf-HIT"/>
    <property type="match status" value="1"/>
</dbReference>
<keyword evidence="1" id="KW-0479">Metal-binding</keyword>
<feature type="domain" description="HIT-type" evidence="8">
    <location>
        <begin position="26"/>
        <end position="60"/>
    </location>
</feature>
<evidence type="ECO:0000256" key="2">
    <source>
        <dbReference type="ARBA" id="ARBA00022771"/>
    </source>
</evidence>
<dbReference type="GO" id="GO:0000492">
    <property type="term" value="P:box C/D snoRNP assembly"/>
    <property type="evidence" value="ECO:0007669"/>
    <property type="project" value="TreeGrafter"/>
</dbReference>
<dbReference type="AlphaFoldDB" id="A0A376B2Y1"/>
<feature type="region of interest" description="Disordered" evidence="7">
    <location>
        <begin position="80"/>
        <end position="102"/>
    </location>
</feature>
<dbReference type="InterPro" id="IPR057721">
    <property type="entry name" value="BCD1_alpha/beta"/>
</dbReference>
<feature type="compositionally biased region" description="Acidic residues" evidence="7">
    <location>
        <begin position="465"/>
        <end position="479"/>
    </location>
</feature>
<evidence type="ECO:0000256" key="7">
    <source>
        <dbReference type="SAM" id="MobiDB-lite"/>
    </source>
</evidence>
<dbReference type="SUPFAM" id="SSF144232">
    <property type="entry name" value="HIT/MYND zinc finger-like"/>
    <property type="match status" value="1"/>
</dbReference>
<keyword evidence="3" id="KW-0862">Zinc</keyword>
<dbReference type="GO" id="GO:0000463">
    <property type="term" value="P:maturation of LSU-rRNA from tricistronic rRNA transcript (SSU-rRNA, 5.8S rRNA, LSU-rRNA)"/>
    <property type="evidence" value="ECO:0007669"/>
    <property type="project" value="TreeGrafter"/>
</dbReference>
<dbReference type="PROSITE" id="PS51083">
    <property type="entry name" value="ZF_HIT"/>
    <property type="match status" value="1"/>
</dbReference>
<reference evidence="10" key="1">
    <citation type="submission" date="2018-06" db="EMBL/GenBank/DDBJ databases">
        <authorList>
            <person name="Guldener U."/>
        </authorList>
    </citation>
    <scope>NUCLEOTIDE SEQUENCE [LARGE SCALE GENOMIC DNA]</scope>
    <source>
        <strain evidence="10">UTAD17</strain>
    </source>
</reference>
<dbReference type="Proteomes" id="UP000262825">
    <property type="component" value="Unassembled WGS sequence"/>
</dbReference>
<comment type="similarity">
    <text evidence="5">Belongs to the BCD1 family.</text>
</comment>
<feature type="region of interest" description="Disordered" evidence="7">
    <location>
        <begin position="403"/>
        <end position="489"/>
    </location>
</feature>
<evidence type="ECO:0000313" key="10">
    <source>
        <dbReference type="Proteomes" id="UP000262825"/>
    </source>
</evidence>
<dbReference type="InterPro" id="IPR007529">
    <property type="entry name" value="Znf_HIT"/>
</dbReference>
<evidence type="ECO:0000313" key="9">
    <source>
        <dbReference type="EMBL" id="SSD58959.1"/>
    </source>
</evidence>
<dbReference type="InterPro" id="IPR051639">
    <property type="entry name" value="BCD1"/>
</dbReference>
<evidence type="ECO:0000256" key="6">
    <source>
        <dbReference type="PROSITE-ProRule" id="PRU00453"/>
    </source>
</evidence>
<dbReference type="GO" id="GO:0070761">
    <property type="term" value="C:pre-snoRNP complex"/>
    <property type="evidence" value="ECO:0007669"/>
    <property type="project" value="TreeGrafter"/>
</dbReference>
<evidence type="ECO:0000256" key="5">
    <source>
        <dbReference type="ARBA" id="ARBA00049654"/>
    </source>
</evidence>
<evidence type="ECO:0000256" key="3">
    <source>
        <dbReference type="ARBA" id="ARBA00022833"/>
    </source>
</evidence>
<dbReference type="EMBL" id="UFAJ01000070">
    <property type="protein sequence ID" value="SSD58959.1"/>
    <property type="molecule type" value="Genomic_DNA"/>
</dbReference>
<organism evidence="9 10">
    <name type="scientific">Saccharomycodes ludwigii</name>
    <dbReference type="NCBI Taxonomy" id="36035"/>
    <lineage>
        <taxon>Eukaryota</taxon>
        <taxon>Fungi</taxon>
        <taxon>Dikarya</taxon>
        <taxon>Ascomycota</taxon>
        <taxon>Saccharomycotina</taxon>
        <taxon>Saccharomycetes</taxon>
        <taxon>Saccharomycodales</taxon>
        <taxon>Saccharomycodaceae</taxon>
        <taxon>Saccharomycodes</taxon>
    </lineage>
</organism>
<evidence type="ECO:0000256" key="1">
    <source>
        <dbReference type="ARBA" id="ARBA00022723"/>
    </source>
</evidence>
<sequence length="489" mass="56393">MCSKDLNENLNTSNNVTTMKNNPKLCSICQKQTFKYKCPRCFVKTCSLPCSKMHKLTLNCSGKQYDPTEYVSSDEIKTLSKKKRKHDSITREEGKGENEEEENNVLVQRDYNFLINLNRKLSIVKQDGRIKNKKTLQLYRKNNTETSNNNHYGEPQVDMITRRGCKCILLPKGMKRSNMNKSKWDNNLQSFLWTIEWVICSNDVDNATETNKLINFYTHRNNENDELLKILANCRKVCFSIINENILNQEKSNMRVNVAKSDQEQDHVYTNDRSVNAKTTDTTVDNNCGTADKDGDRQNEHKMVFLPENIPPANTENDITTAKKIIQQRLMKLTETGKLKIYIKDFPKYVNGYMDSKNLKEIFLTEGLKLGEIFLNEKCIEFPTIFISVNGGKFDGFNIIEEGRQEQKNTEDSDDNSSDDEPTEEASNKPDIAKKPEVFGNEIKENQIKKETKSIKNNLITPSNEDIEYSDDDDDDEYEPGITLDFLAD</sequence>
<name>A0A376B2Y1_9ASCO</name>
<feature type="compositionally biased region" description="Basic and acidic residues" evidence="7">
    <location>
        <begin position="426"/>
        <end position="454"/>
    </location>
</feature>
<dbReference type="GO" id="GO:0008270">
    <property type="term" value="F:zinc ion binding"/>
    <property type="evidence" value="ECO:0007669"/>
    <property type="project" value="UniProtKB-UniRule"/>
</dbReference>
<evidence type="ECO:0000256" key="4">
    <source>
        <dbReference type="ARBA" id="ARBA00049598"/>
    </source>
</evidence>
<feature type="compositionally biased region" description="Polar residues" evidence="7">
    <location>
        <begin position="455"/>
        <end position="464"/>
    </location>
</feature>